<dbReference type="PANTHER" id="PTHR33495:SF13">
    <property type="entry name" value="ANTI-SIGMA-F FACTOR ANTAGONIST RSFB"/>
    <property type="match status" value="1"/>
</dbReference>
<accession>A0A9X3BUE9</accession>
<evidence type="ECO:0000256" key="1">
    <source>
        <dbReference type="ARBA" id="ARBA00009013"/>
    </source>
</evidence>
<dbReference type="NCBIfam" id="TIGR00377">
    <property type="entry name" value="ant_ant_sig"/>
    <property type="match status" value="1"/>
</dbReference>
<dbReference type="Proteomes" id="UP001140293">
    <property type="component" value="Unassembled WGS sequence"/>
</dbReference>
<dbReference type="PROSITE" id="PS50801">
    <property type="entry name" value="STAS"/>
    <property type="match status" value="1"/>
</dbReference>
<dbReference type="InterPro" id="IPR002645">
    <property type="entry name" value="STAS_dom"/>
</dbReference>
<dbReference type="InterPro" id="IPR036513">
    <property type="entry name" value="STAS_dom_sf"/>
</dbReference>
<sequence>MSASQAISTSVQHVDGIAVLAVGGVVDLATSATLEEVVAGLVDERPVALIIDLSEVTFLASVGLQILVATHEKVSPSARYAVVAAGPVTARPIQLTRLDDVFPLHATLDDALADLRDGDATV</sequence>
<protein>
    <recommendedName>
        <fullName evidence="2">Anti-sigma factor antagonist</fullName>
    </recommendedName>
</protein>
<evidence type="ECO:0000259" key="3">
    <source>
        <dbReference type="PROSITE" id="PS50801"/>
    </source>
</evidence>
<dbReference type="PANTHER" id="PTHR33495">
    <property type="entry name" value="ANTI-SIGMA FACTOR ANTAGONIST TM_1081-RELATED-RELATED"/>
    <property type="match status" value="1"/>
</dbReference>
<dbReference type="InterPro" id="IPR003658">
    <property type="entry name" value="Anti-sigma_ant"/>
</dbReference>
<dbReference type="AlphaFoldDB" id="A0A9X3BUE9"/>
<dbReference type="Gene3D" id="3.30.750.24">
    <property type="entry name" value="STAS domain"/>
    <property type="match status" value="1"/>
</dbReference>
<comment type="caution">
    <text evidence="4">The sequence shown here is derived from an EMBL/GenBank/DDBJ whole genome shotgun (WGS) entry which is preliminary data.</text>
</comment>
<name>A0A9X3BUE9_9MYCO</name>
<evidence type="ECO:0000256" key="2">
    <source>
        <dbReference type="RuleBase" id="RU003749"/>
    </source>
</evidence>
<organism evidence="4 5">
    <name type="scientific">[Mycobacterium] manitobense</name>
    <dbReference type="NCBI Taxonomy" id="190147"/>
    <lineage>
        <taxon>Bacteria</taxon>
        <taxon>Bacillati</taxon>
        <taxon>Actinomycetota</taxon>
        <taxon>Actinomycetes</taxon>
        <taxon>Mycobacteriales</taxon>
        <taxon>Mycobacteriaceae</taxon>
        <taxon>Mycolicibacterium</taxon>
    </lineage>
</organism>
<dbReference type="SUPFAM" id="SSF52091">
    <property type="entry name" value="SpoIIaa-like"/>
    <property type="match status" value="1"/>
</dbReference>
<gene>
    <name evidence="4" type="ORF">H7I41_05755</name>
</gene>
<dbReference type="CDD" id="cd07043">
    <property type="entry name" value="STAS_anti-anti-sigma_factors"/>
    <property type="match status" value="1"/>
</dbReference>
<proteinExistence type="inferred from homology"/>
<evidence type="ECO:0000313" key="4">
    <source>
        <dbReference type="EMBL" id="MCV7169426.1"/>
    </source>
</evidence>
<dbReference type="Pfam" id="PF01740">
    <property type="entry name" value="STAS"/>
    <property type="match status" value="1"/>
</dbReference>
<feature type="domain" description="STAS" evidence="3">
    <location>
        <begin position="7"/>
        <end position="115"/>
    </location>
</feature>
<dbReference type="RefSeq" id="WP_264011614.1">
    <property type="nucleotide sequence ID" value="NZ_JACKSJ010000043.1"/>
</dbReference>
<reference evidence="4" key="2">
    <citation type="journal article" date="2022" name="BMC Genomics">
        <title>Comparative genome analysis of mycobacteria focusing on tRNA and non-coding RNA.</title>
        <authorList>
            <person name="Behra P.R.K."/>
            <person name="Pettersson B.M.F."/>
            <person name="Ramesh M."/>
            <person name="Das S."/>
            <person name="Dasgupta S."/>
            <person name="Kirsebom L.A."/>
        </authorList>
    </citation>
    <scope>NUCLEOTIDE SEQUENCE</scope>
    <source>
        <strain evidence="4">DSM 44615</strain>
    </source>
</reference>
<dbReference type="EMBL" id="JACKSJ010000043">
    <property type="protein sequence ID" value="MCV7169426.1"/>
    <property type="molecule type" value="Genomic_DNA"/>
</dbReference>
<comment type="similarity">
    <text evidence="1 2">Belongs to the anti-sigma-factor antagonist family.</text>
</comment>
<evidence type="ECO:0000313" key="5">
    <source>
        <dbReference type="Proteomes" id="UP001140293"/>
    </source>
</evidence>
<reference evidence="4" key="1">
    <citation type="submission" date="2020-07" db="EMBL/GenBank/DDBJ databases">
        <authorList>
            <person name="Pettersson B.M.F."/>
            <person name="Behra P.R.K."/>
            <person name="Ramesh M."/>
            <person name="Das S."/>
            <person name="Dasgupta S."/>
            <person name="Kirsebom L.A."/>
        </authorList>
    </citation>
    <scope>NUCLEOTIDE SEQUENCE</scope>
    <source>
        <strain evidence="4">DSM 44615</strain>
    </source>
</reference>
<keyword evidence="5" id="KW-1185">Reference proteome</keyword>
<dbReference type="GO" id="GO:0043856">
    <property type="term" value="F:anti-sigma factor antagonist activity"/>
    <property type="evidence" value="ECO:0007669"/>
    <property type="project" value="InterPro"/>
</dbReference>